<evidence type="ECO:0000313" key="2">
    <source>
        <dbReference type="EMBL" id="VEE47718.1"/>
    </source>
</evidence>
<evidence type="ECO:0000313" key="3">
    <source>
        <dbReference type="Proteomes" id="UP000278078"/>
    </source>
</evidence>
<sequence>MPAFQALVIVQHSLIDLRANRCTSYRSGGATYEPSEDGSGNTAQGNANRAGKSTDSRASLGTC</sequence>
<gene>
    <name evidence="2" type="ORF">NCTC10783_03611</name>
</gene>
<proteinExistence type="predicted"/>
<reference evidence="2 3" key="1">
    <citation type="submission" date="2018-12" db="EMBL/GenBank/DDBJ databases">
        <authorList>
            <consortium name="Pathogen Informatics"/>
        </authorList>
    </citation>
    <scope>NUCLEOTIDE SEQUENCE [LARGE SCALE GENOMIC DNA]</scope>
    <source>
        <strain evidence="2 3">NCTC10783</strain>
    </source>
</reference>
<dbReference type="AlphaFoldDB" id="A0A3S4PZG7"/>
<name>A0A3S4PZG7_PSEFL</name>
<protein>
    <submittedName>
        <fullName evidence="2">Uncharacterized protein</fullName>
    </submittedName>
</protein>
<accession>A0A3S4PZG7</accession>
<evidence type="ECO:0000256" key="1">
    <source>
        <dbReference type="SAM" id="MobiDB-lite"/>
    </source>
</evidence>
<dbReference type="EMBL" id="LR134300">
    <property type="protein sequence ID" value="VEE47718.1"/>
    <property type="molecule type" value="Genomic_DNA"/>
</dbReference>
<feature type="compositionally biased region" description="Polar residues" evidence="1">
    <location>
        <begin position="38"/>
        <end position="63"/>
    </location>
</feature>
<organism evidence="2 3">
    <name type="scientific">Pseudomonas fluorescens</name>
    <dbReference type="NCBI Taxonomy" id="294"/>
    <lineage>
        <taxon>Bacteria</taxon>
        <taxon>Pseudomonadati</taxon>
        <taxon>Pseudomonadota</taxon>
        <taxon>Gammaproteobacteria</taxon>
        <taxon>Pseudomonadales</taxon>
        <taxon>Pseudomonadaceae</taxon>
        <taxon>Pseudomonas</taxon>
    </lineage>
</organism>
<dbReference type="Proteomes" id="UP000278078">
    <property type="component" value="Chromosome"/>
</dbReference>
<feature type="region of interest" description="Disordered" evidence="1">
    <location>
        <begin position="26"/>
        <end position="63"/>
    </location>
</feature>